<proteinExistence type="predicted"/>
<feature type="non-terminal residue" evidence="2">
    <location>
        <position position="223"/>
    </location>
</feature>
<evidence type="ECO:0000259" key="1">
    <source>
        <dbReference type="Pfam" id="PF00535"/>
    </source>
</evidence>
<dbReference type="AlphaFoldDB" id="X0UJ52"/>
<dbReference type="InterPro" id="IPR050834">
    <property type="entry name" value="Glycosyltransf_2"/>
</dbReference>
<accession>X0UJ52</accession>
<dbReference type="InterPro" id="IPR001173">
    <property type="entry name" value="Glyco_trans_2-like"/>
</dbReference>
<dbReference type="SUPFAM" id="SSF53448">
    <property type="entry name" value="Nucleotide-diphospho-sugar transferases"/>
    <property type="match status" value="1"/>
</dbReference>
<feature type="domain" description="Glycosyltransferase 2-like" evidence="1">
    <location>
        <begin position="12"/>
        <end position="139"/>
    </location>
</feature>
<name>X0UJ52_9ZZZZ</name>
<dbReference type="Pfam" id="PF00535">
    <property type="entry name" value="Glycos_transf_2"/>
    <property type="match status" value="1"/>
</dbReference>
<organism evidence="2">
    <name type="scientific">marine sediment metagenome</name>
    <dbReference type="NCBI Taxonomy" id="412755"/>
    <lineage>
        <taxon>unclassified sequences</taxon>
        <taxon>metagenomes</taxon>
        <taxon>ecological metagenomes</taxon>
    </lineage>
</organism>
<reference evidence="2" key="1">
    <citation type="journal article" date="2014" name="Front. Microbiol.">
        <title>High frequency of phylogenetically diverse reductive dehalogenase-homologous genes in deep subseafloor sedimentary metagenomes.</title>
        <authorList>
            <person name="Kawai M."/>
            <person name="Futagami T."/>
            <person name="Toyoda A."/>
            <person name="Takaki Y."/>
            <person name="Nishi S."/>
            <person name="Hori S."/>
            <person name="Arai W."/>
            <person name="Tsubouchi T."/>
            <person name="Morono Y."/>
            <person name="Uchiyama I."/>
            <person name="Ito T."/>
            <person name="Fujiyama A."/>
            <person name="Inagaki F."/>
            <person name="Takami H."/>
        </authorList>
    </citation>
    <scope>NUCLEOTIDE SEQUENCE</scope>
    <source>
        <strain evidence="2">Expedition CK06-06</strain>
    </source>
</reference>
<dbReference type="InterPro" id="IPR029044">
    <property type="entry name" value="Nucleotide-diphossugar_trans"/>
</dbReference>
<dbReference type="PANTHER" id="PTHR43685:SF3">
    <property type="entry name" value="SLR2126 PROTEIN"/>
    <property type="match status" value="1"/>
</dbReference>
<evidence type="ECO:0000313" key="2">
    <source>
        <dbReference type="EMBL" id="GAF88500.1"/>
    </source>
</evidence>
<dbReference type="Gene3D" id="3.90.550.10">
    <property type="entry name" value="Spore Coat Polysaccharide Biosynthesis Protein SpsA, Chain A"/>
    <property type="match status" value="1"/>
</dbReference>
<comment type="caution">
    <text evidence="2">The sequence shown here is derived from an EMBL/GenBank/DDBJ whole genome shotgun (WGS) entry which is preliminary data.</text>
</comment>
<protein>
    <recommendedName>
        <fullName evidence="1">Glycosyltransferase 2-like domain-containing protein</fullName>
    </recommendedName>
</protein>
<sequence>MEWVMKRQPFFSIVIATYNREAQLTTCLESLTHLQYPRDRFEVIVVNDGGAAPDAGAASFADHMDLKLLHQRHAGSAAARNTGAAEARGEFLAFTDDDCTPDPHWLAALAHSLSTCPDLLIGGRTVNALPHNVFSTASHLLVSYVYSYYNRDPHAARFFASNNISLSAERFRLIGGFDCTYTRAAAEDRELCDRWRYRGYTMVYIPDAVVCHAHDLTFRTFWR</sequence>
<dbReference type="EMBL" id="BARS01019225">
    <property type="protein sequence ID" value="GAF88500.1"/>
    <property type="molecule type" value="Genomic_DNA"/>
</dbReference>
<dbReference type="PANTHER" id="PTHR43685">
    <property type="entry name" value="GLYCOSYLTRANSFERASE"/>
    <property type="match status" value="1"/>
</dbReference>
<gene>
    <name evidence="2" type="ORF">S01H1_31182</name>
</gene>